<protein>
    <submittedName>
        <fullName evidence="2">Uncharacterized protein</fullName>
    </submittedName>
</protein>
<feature type="region of interest" description="Disordered" evidence="1">
    <location>
        <begin position="117"/>
        <end position="148"/>
    </location>
</feature>
<evidence type="ECO:0000256" key="1">
    <source>
        <dbReference type="SAM" id="MobiDB-lite"/>
    </source>
</evidence>
<evidence type="ECO:0000313" key="2">
    <source>
        <dbReference type="EMBL" id="GAQ83608.1"/>
    </source>
</evidence>
<keyword evidence="3" id="KW-1185">Reference proteome</keyword>
<dbReference type="PROSITE" id="PS51257">
    <property type="entry name" value="PROKAR_LIPOPROTEIN"/>
    <property type="match status" value="1"/>
</dbReference>
<name>A0A1Y1I677_KLENI</name>
<accession>A0A1Y1I677</accession>
<reference evidence="2 3" key="1">
    <citation type="journal article" date="2014" name="Nat. Commun.">
        <title>Klebsormidium flaccidum genome reveals primary factors for plant terrestrial adaptation.</title>
        <authorList>
            <person name="Hori K."/>
            <person name="Maruyama F."/>
            <person name="Fujisawa T."/>
            <person name="Togashi T."/>
            <person name="Yamamoto N."/>
            <person name="Seo M."/>
            <person name="Sato S."/>
            <person name="Yamada T."/>
            <person name="Mori H."/>
            <person name="Tajima N."/>
            <person name="Moriyama T."/>
            <person name="Ikeuchi M."/>
            <person name="Watanabe M."/>
            <person name="Wada H."/>
            <person name="Kobayashi K."/>
            <person name="Saito M."/>
            <person name="Masuda T."/>
            <person name="Sasaki-Sekimoto Y."/>
            <person name="Mashiguchi K."/>
            <person name="Awai K."/>
            <person name="Shimojima M."/>
            <person name="Masuda S."/>
            <person name="Iwai M."/>
            <person name="Nobusawa T."/>
            <person name="Narise T."/>
            <person name="Kondo S."/>
            <person name="Saito H."/>
            <person name="Sato R."/>
            <person name="Murakawa M."/>
            <person name="Ihara Y."/>
            <person name="Oshima-Yamada Y."/>
            <person name="Ohtaka K."/>
            <person name="Satoh M."/>
            <person name="Sonobe K."/>
            <person name="Ishii M."/>
            <person name="Ohtani R."/>
            <person name="Kanamori-Sato M."/>
            <person name="Honoki R."/>
            <person name="Miyazaki D."/>
            <person name="Mochizuki H."/>
            <person name="Umetsu J."/>
            <person name="Higashi K."/>
            <person name="Shibata D."/>
            <person name="Kamiya Y."/>
            <person name="Sato N."/>
            <person name="Nakamura Y."/>
            <person name="Tabata S."/>
            <person name="Ida S."/>
            <person name="Kurokawa K."/>
            <person name="Ohta H."/>
        </authorList>
    </citation>
    <scope>NUCLEOTIDE SEQUENCE [LARGE SCALE GENOMIC DNA]</scope>
    <source>
        <strain evidence="2 3">NIES-2285</strain>
    </source>
</reference>
<evidence type="ECO:0000313" key="3">
    <source>
        <dbReference type="Proteomes" id="UP000054558"/>
    </source>
</evidence>
<feature type="compositionally biased region" description="Basic residues" evidence="1">
    <location>
        <begin position="127"/>
        <end position="139"/>
    </location>
</feature>
<dbReference type="Proteomes" id="UP000054558">
    <property type="component" value="Unassembled WGS sequence"/>
</dbReference>
<dbReference type="EMBL" id="DF237103">
    <property type="protein sequence ID" value="GAQ83608.1"/>
    <property type="molecule type" value="Genomic_DNA"/>
</dbReference>
<dbReference type="AlphaFoldDB" id="A0A1Y1I677"/>
<sequence length="519" mass="56519">MRAKRVRTVGLRALQVCALFLAGACGASFIKSARVAEKTFPGQSPAAVFQDGQQDVSSTVLAGATFGAHHRELHRAAQKVALQARNETRAFVDALHAAMIRGQAEAVGASINKNLGARQSSQGKSQKSSKHSQRKHAKAKKQDAQVRGTHLDVPLEELGLSPQAVIELRAKNEQERQARLAEVRAQFYKRRPGLSDAEPGSLRGDHMVQEEVATARDAELFKLFSKKHGLSYMRRQQHAKRPETLRLEETAVGREARTLIQTVEADATRCAKLSDRRSVRVVVAGMSESGRLWLLTAVRALLGAAYGEEELAESRKDGSVAVNGTRALEILSKSPYAIVAVEEFDAKLLAAADYVFLTHQDPRSEFAERAQKGDGKRAPTLHRAFQEHGRWLQHACADSAHERAAGDALGEISRLTTLLCLPGIDPGEIAGVIQEELDRSGYESPVTTGSSDDVSYRKVVLPGEITERVEQAFGTWMALHGYRVKNQAGQAGLIGASELLSGTVLRVQNCPRRPEAVSL</sequence>
<gene>
    <name evidence="2" type="ORF">KFL_001540260</name>
</gene>
<proteinExistence type="predicted"/>
<organism evidence="2 3">
    <name type="scientific">Klebsormidium nitens</name>
    <name type="common">Green alga</name>
    <name type="synonym">Ulothrix nitens</name>
    <dbReference type="NCBI Taxonomy" id="105231"/>
    <lineage>
        <taxon>Eukaryota</taxon>
        <taxon>Viridiplantae</taxon>
        <taxon>Streptophyta</taxon>
        <taxon>Klebsormidiophyceae</taxon>
        <taxon>Klebsormidiales</taxon>
        <taxon>Klebsormidiaceae</taxon>
        <taxon>Klebsormidium</taxon>
    </lineage>
</organism>
<feature type="compositionally biased region" description="Low complexity" evidence="1">
    <location>
        <begin position="117"/>
        <end position="126"/>
    </location>
</feature>